<evidence type="ECO:0000313" key="2">
    <source>
        <dbReference type="Proteomes" id="UP000419144"/>
    </source>
</evidence>
<accession>A0A640KLY4</accession>
<comment type="caution">
    <text evidence="1">The sequence shown here is derived from an EMBL/GenBank/DDBJ whole genome shotgun (WGS) entry which is preliminary data.</text>
</comment>
<dbReference type="OrthoDB" id="423498at2759"/>
<reference evidence="1" key="1">
    <citation type="submission" date="2019-11" db="EMBL/GenBank/DDBJ databases">
        <title>Leishmania tarentolae CDS.</title>
        <authorList>
            <person name="Goto Y."/>
            <person name="Yamagishi J."/>
        </authorList>
    </citation>
    <scope>NUCLEOTIDE SEQUENCE [LARGE SCALE GENOMIC DNA]</scope>
    <source>
        <strain evidence="1">Parrot Tar II</strain>
    </source>
</reference>
<sequence>MCYFGHVSMLPLPEHRPGFIVHATVGDAAGTGKPGKHNTAPYHAV</sequence>
<evidence type="ECO:0000313" key="1">
    <source>
        <dbReference type="EMBL" id="GET90045.1"/>
    </source>
</evidence>
<proteinExistence type="predicted"/>
<dbReference type="AlphaFoldDB" id="A0A640KLY4"/>
<dbReference type="Proteomes" id="UP000419144">
    <property type="component" value="Unassembled WGS sequence"/>
</dbReference>
<dbReference type="VEuPathDB" id="TriTrypDB:LtaPh_2813000"/>
<gene>
    <name evidence="1" type="ORF">LtaPh_2813000</name>
</gene>
<protein>
    <submittedName>
        <fullName evidence="1">Uncharacterized protein</fullName>
    </submittedName>
</protein>
<name>A0A640KLY4_LEITA</name>
<organism evidence="1 2">
    <name type="scientific">Leishmania tarentolae</name>
    <name type="common">Sauroleishmania tarentolae</name>
    <dbReference type="NCBI Taxonomy" id="5689"/>
    <lineage>
        <taxon>Eukaryota</taxon>
        <taxon>Discoba</taxon>
        <taxon>Euglenozoa</taxon>
        <taxon>Kinetoplastea</taxon>
        <taxon>Metakinetoplastina</taxon>
        <taxon>Trypanosomatida</taxon>
        <taxon>Trypanosomatidae</taxon>
        <taxon>Leishmaniinae</taxon>
        <taxon>Leishmania</taxon>
        <taxon>lizard Leishmania</taxon>
    </lineage>
</organism>
<keyword evidence="2" id="KW-1185">Reference proteome</keyword>
<dbReference type="EMBL" id="BLBS01000039">
    <property type="protein sequence ID" value="GET90045.1"/>
    <property type="molecule type" value="Genomic_DNA"/>
</dbReference>